<keyword evidence="1 5" id="KW-0489">Methyltransferase</keyword>
<dbReference type="Gene3D" id="3.20.20.330">
    <property type="entry name" value="Homocysteine-binding-like domain"/>
    <property type="match status" value="1"/>
</dbReference>
<feature type="binding site" evidence="5">
    <location>
        <position position="176"/>
    </location>
    <ligand>
        <name>Zn(2+)</name>
        <dbReference type="ChEBI" id="CHEBI:29105"/>
    </ligand>
</feature>
<evidence type="ECO:0000256" key="4">
    <source>
        <dbReference type="ARBA" id="ARBA00022833"/>
    </source>
</evidence>
<reference evidence="7" key="1">
    <citation type="submission" date="2021-01" db="EMBL/GenBank/DDBJ databases">
        <authorList>
            <person name="Corre E."/>
            <person name="Pelletier E."/>
            <person name="Niang G."/>
            <person name="Scheremetjew M."/>
            <person name="Finn R."/>
            <person name="Kale V."/>
            <person name="Holt S."/>
            <person name="Cochrane G."/>
            <person name="Meng A."/>
            <person name="Brown T."/>
            <person name="Cohen L."/>
        </authorList>
    </citation>
    <scope>NUCLEOTIDE SEQUENCE</scope>
    <source>
        <strain evidence="7">RCC3387</strain>
    </source>
</reference>
<feature type="binding site" evidence="5">
    <location>
        <position position="245"/>
    </location>
    <ligand>
        <name>Zn(2+)</name>
        <dbReference type="ChEBI" id="CHEBI:29105"/>
    </ligand>
</feature>
<gene>
    <name evidence="7" type="ORF">BRAN1462_LOCUS26824</name>
</gene>
<protein>
    <recommendedName>
        <fullName evidence="6">Hcy-binding domain-containing protein</fullName>
    </recommendedName>
</protein>
<proteinExistence type="predicted"/>
<dbReference type="SUPFAM" id="SSF82282">
    <property type="entry name" value="Homocysteine S-methyltransferase"/>
    <property type="match status" value="1"/>
</dbReference>
<evidence type="ECO:0000259" key="6">
    <source>
        <dbReference type="PROSITE" id="PS50970"/>
    </source>
</evidence>
<feature type="domain" description="Hcy-binding" evidence="6">
    <location>
        <begin position="1"/>
        <end position="260"/>
    </location>
</feature>
<keyword evidence="2 5" id="KW-0808">Transferase</keyword>
<comment type="cofactor">
    <cofactor evidence="5">
        <name>Zn(2+)</name>
        <dbReference type="ChEBI" id="CHEBI:29105"/>
    </cofactor>
</comment>
<evidence type="ECO:0000256" key="1">
    <source>
        <dbReference type="ARBA" id="ARBA00022603"/>
    </source>
</evidence>
<dbReference type="GO" id="GO:0046872">
    <property type="term" value="F:metal ion binding"/>
    <property type="evidence" value="ECO:0007669"/>
    <property type="project" value="UniProtKB-KW"/>
</dbReference>
<keyword evidence="3 5" id="KW-0479">Metal-binding</keyword>
<feature type="binding site" evidence="5">
    <location>
        <position position="246"/>
    </location>
    <ligand>
        <name>Zn(2+)</name>
        <dbReference type="ChEBI" id="CHEBI:29105"/>
    </ligand>
</feature>
<evidence type="ECO:0000256" key="5">
    <source>
        <dbReference type="PROSITE-ProRule" id="PRU00333"/>
    </source>
</evidence>
<accession>A0A6U6N3F2</accession>
<dbReference type="PANTHER" id="PTHR46015">
    <property type="entry name" value="ZGC:172121"/>
    <property type="match status" value="1"/>
</dbReference>
<dbReference type="GO" id="GO:0033528">
    <property type="term" value="P:S-methylmethionine cycle"/>
    <property type="evidence" value="ECO:0007669"/>
    <property type="project" value="TreeGrafter"/>
</dbReference>
<dbReference type="Pfam" id="PF02574">
    <property type="entry name" value="S-methyl_trans"/>
    <property type="match status" value="1"/>
</dbReference>
<keyword evidence="4 5" id="KW-0862">Zinc</keyword>
<evidence type="ECO:0000256" key="3">
    <source>
        <dbReference type="ARBA" id="ARBA00022723"/>
    </source>
</evidence>
<organism evidence="7">
    <name type="scientific">Zooxanthella nutricula</name>
    <dbReference type="NCBI Taxonomy" id="1333877"/>
    <lineage>
        <taxon>Eukaryota</taxon>
        <taxon>Sar</taxon>
        <taxon>Alveolata</taxon>
        <taxon>Dinophyceae</taxon>
        <taxon>Peridiniales</taxon>
        <taxon>Peridiniales incertae sedis</taxon>
        <taxon>Zooxanthella</taxon>
    </lineage>
</organism>
<dbReference type="AlphaFoldDB" id="A0A6U6N3F2"/>
<dbReference type="InterPro" id="IPR003726">
    <property type="entry name" value="HCY_dom"/>
</dbReference>
<dbReference type="InterPro" id="IPR036589">
    <property type="entry name" value="HCY_dom_sf"/>
</dbReference>
<dbReference type="PANTHER" id="PTHR46015:SF1">
    <property type="entry name" value="HOMOCYSTEINE S-METHYLTRANSFERASE-LIKE ISOFORM 1"/>
    <property type="match status" value="1"/>
</dbReference>
<name>A0A6U6N3F2_9DINO</name>
<dbReference type="GO" id="GO:0008898">
    <property type="term" value="F:S-adenosylmethionine-homocysteine S-methyltransferase activity"/>
    <property type="evidence" value="ECO:0007669"/>
    <property type="project" value="TreeGrafter"/>
</dbReference>
<evidence type="ECO:0000256" key="2">
    <source>
        <dbReference type="ARBA" id="ARBA00022679"/>
    </source>
</evidence>
<dbReference type="EMBL" id="HBGW01042427">
    <property type="protein sequence ID" value="CAD9567606.1"/>
    <property type="molecule type" value="Transcribed_RNA"/>
</dbReference>
<dbReference type="InterPro" id="IPR051486">
    <property type="entry name" value="Hcy_S-methyltransferase"/>
</dbReference>
<dbReference type="PROSITE" id="PS50970">
    <property type="entry name" value="HCY"/>
    <property type="match status" value="1"/>
</dbReference>
<dbReference type="GO" id="GO:0032259">
    <property type="term" value="P:methylation"/>
    <property type="evidence" value="ECO:0007669"/>
    <property type="project" value="UniProtKB-KW"/>
</dbReference>
<sequence>MIRRAHADYFRAGAEVAITASYQAHLDGFKELGLQPEDHARAVRRSVELAKEAAKEALPEGGGIVAGSVGSFGASLHNGAEYTGDFPGMDEAKLVAWHRPRVLALIDAGCDVLACETIPCLLEARALVTLLEEVRFPAWVTFSCRSPDQVCSGEPFVECVRAVAACAHVLGAGVNCTHPGHVGDLVALCRKCLPDDKHVVVYPNSGVEWCGQAHVWKEGTATADERFVELARSWVDRGADCVGGCCRTSPETMRLLAAAMDEASCQLPAGKPRSRSPRRQ</sequence>
<evidence type="ECO:0000313" key="7">
    <source>
        <dbReference type="EMBL" id="CAD9567606.1"/>
    </source>
</evidence>
<dbReference type="NCBIfam" id="NF007020">
    <property type="entry name" value="PRK09485.1"/>
    <property type="match status" value="1"/>
</dbReference>
<dbReference type="GO" id="GO:0009086">
    <property type="term" value="P:methionine biosynthetic process"/>
    <property type="evidence" value="ECO:0007669"/>
    <property type="project" value="TreeGrafter"/>
</dbReference>